<keyword evidence="3" id="KW-0732">Signal</keyword>
<feature type="signal peptide" evidence="3">
    <location>
        <begin position="1"/>
        <end position="15"/>
    </location>
</feature>
<dbReference type="EMBL" id="CAJVRL010000052">
    <property type="protein sequence ID" value="CAG8953770.1"/>
    <property type="molecule type" value="Genomic_DNA"/>
</dbReference>
<keyword evidence="2" id="KW-1133">Transmembrane helix</keyword>
<feature type="region of interest" description="Disordered" evidence="1">
    <location>
        <begin position="256"/>
        <end position="300"/>
    </location>
</feature>
<feature type="region of interest" description="Disordered" evidence="1">
    <location>
        <begin position="332"/>
        <end position="358"/>
    </location>
</feature>
<sequence length="426" mass="45111">MLFIGLALLLGTTFGQRPADATICDYYTVKLYGSNTTESQNKLMQGIISMAWGGGAGIPNTSDITGILNPGTFQGTNLNLGSYFDGSKASSNLNNVAVGINWLDGGGTQPLNNFLNSNANSIVLANNTNQYRLLSHWTFTFSRLFGCTQPKPLPSSESRFLSPAYVHKYMKLNNTEVGHFIDQLTKASTHFGFSEVDRMTLSQSMNVLYNVRCSPAKEVMPSLGPQLYSICQDESCPLDQPIPNCAAYSDIQPSISKSGGPASSTGAPTSTSATSSTTPISPNNLPITSSSPSPSSAATLSPGGIAGAVIGGSFVLLSFIGLIIFLLRRRSNSHPPPPSTYNPDPSDASYASHGYNDHHASVLSGQTAHVEQWMQEAPPTPYIAPVEMDSGAEGMKSHASGMGYGSPSPVSPHLSQGNMSPPPLRY</sequence>
<feature type="transmembrane region" description="Helical" evidence="2">
    <location>
        <begin position="305"/>
        <end position="327"/>
    </location>
</feature>
<name>A0A9N9KT69_9HELO</name>
<keyword evidence="2" id="KW-0812">Transmembrane</keyword>
<feature type="region of interest" description="Disordered" evidence="1">
    <location>
        <begin position="392"/>
        <end position="426"/>
    </location>
</feature>
<accession>A0A9N9KT69</accession>
<evidence type="ECO:0000256" key="1">
    <source>
        <dbReference type="SAM" id="MobiDB-lite"/>
    </source>
</evidence>
<reference evidence="4" key="1">
    <citation type="submission" date="2021-07" db="EMBL/GenBank/DDBJ databases">
        <authorList>
            <person name="Durling M."/>
        </authorList>
    </citation>
    <scope>NUCLEOTIDE SEQUENCE</scope>
</reference>
<evidence type="ECO:0000256" key="3">
    <source>
        <dbReference type="SAM" id="SignalP"/>
    </source>
</evidence>
<evidence type="ECO:0000256" key="2">
    <source>
        <dbReference type="SAM" id="Phobius"/>
    </source>
</evidence>
<protein>
    <submittedName>
        <fullName evidence="4">Uncharacterized protein</fullName>
    </submittedName>
</protein>
<evidence type="ECO:0000313" key="5">
    <source>
        <dbReference type="Proteomes" id="UP000696280"/>
    </source>
</evidence>
<keyword evidence="2" id="KW-0472">Membrane</keyword>
<gene>
    <name evidence="4" type="ORF">HYFRA_00006661</name>
</gene>
<proteinExistence type="predicted"/>
<keyword evidence="5" id="KW-1185">Reference proteome</keyword>
<dbReference type="OrthoDB" id="2110578at2759"/>
<feature type="chain" id="PRO_5040388296" evidence="3">
    <location>
        <begin position="16"/>
        <end position="426"/>
    </location>
</feature>
<dbReference type="Proteomes" id="UP000696280">
    <property type="component" value="Unassembled WGS sequence"/>
</dbReference>
<comment type="caution">
    <text evidence="4">The sequence shown here is derived from an EMBL/GenBank/DDBJ whole genome shotgun (WGS) entry which is preliminary data.</text>
</comment>
<evidence type="ECO:0000313" key="4">
    <source>
        <dbReference type="EMBL" id="CAG8953770.1"/>
    </source>
</evidence>
<organism evidence="4 5">
    <name type="scientific">Hymenoscyphus fraxineus</name>
    <dbReference type="NCBI Taxonomy" id="746836"/>
    <lineage>
        <taxon>Eukaryota</taxon>
        <taxon>Fungi</taxon>
        <taxon>Dikarya</taxon>
        <taxon>Ascomycota</taxon>
        <taxon>Pezizomycotina</taxon>
        <taxon>Leotiomycetes</taxon>
        <taxon>Helotiales</taxon>
        <taxon>Helotiaceae</taxon>
        <taxon>Hymenoscyphus</taxon>
    </lineage>
</organism>
<feature type="compositionally biased region" description="Low complexity" evidence="1">
    <location>
        <begin position="258"/>
        <end position="300"/>
    </location>
</feature>
<dbReference type="AlphaFoldDB" id="A0A9N9KT69"/>